<dbReference type="KEGG" id="mdv:C5Q96_06485"/>
<feature type="transmembrane region" description="Helical" evidence="1">
    <location>
        <begin position="39"/>
        <end position="57"/>
    </location>
</feature>
<reference evidence="3" key="1">
    <citation type="submission" date="2018-02" db="EMBL/GenBank/DDBJ databases">
        <authorList>
            <person name="Holder M.E."/>
            <person name="Ajami N.J."/>
            <person name="Petrosino J.F."/>
        </authorList>
    </citation>
    <scope>NUCLEOTIDE SEQUENCE [LARGE SCALE GENOMIC DNA]</scope>
    <source>
        <strain evidence="3">CCUG 47132</strain>
    </source>
</reference>
<keyword evidence="1" id="KW-0812">Transmembrane</keyword>
<sequence>MSEKTAKKLGWAGTCMSILMYVAYIAQIMSNLNGNKGSFIQPLAATINCTLWVTYGFCKKDRDYPIICANVPGILFGLGAVITSF</sequence>
<feature type="transmembrane region" description="Helical" evidence="1">
    <location>
        <begin position="64"/>
        <end position="82"/>
    </location>
</feature>
<dbReference type="RefSeq" id="WP_106057566.1">
    <property type="nucleotide sequence ID" value="NZ_CAURSC010000001.1"/>
</dbReference>
<keyword evidence="1" id="KW-0472">Membrane</keyword>
<protein>
    <recommendedName>
        <fullName evidence="4">Sugar efflux transporter for intercellular exchange</fullName>
    </recommendedName>
</protein>
<feature type="transmembrane region" description="Helical" evidence="1">
    <location>
        <begin position="9"/>
        <end position="27"/>
    </location>
</feature>
<evidence type="ECO:0000313" key="2">
    <source>
        <dbReference type="EMBL" id="AVM48511.1"/>
    </source>
</evidence>
<dbReference type="GO" id="GO:0016020">
    <property type="term" value="C:membrane"/>
    <property type="evidence" value="ECO:0007669"/>
    <property type="project" value="InterPro"/>
</dbReference>
<evidence type="ECO:0008006" key="4">
    <source>
        <dbReference type="Google" id="ProtNLM"/>
    </source>
</evidence>
<evidence type="ECO:0000313" key="3">
    <source>
        <dbReference type="Proteomes" id="UP000237883"/>
    </source>
</evidence>
<evidence type="ECO:0000256" key="1">
    <source>
        <dbReference type="SAM" id="Phobius"/>
    </source>
</evidence>
<keyword evidence="3" id="KW-1185">Reference proteome</keyword>
<dbReference type="GeneID" id="78391908"/>
<dbReference type="InterPro" id="IPR004316">
    <property type="entry name" value="SWEET_rpt"/>
</dbReference>
<proteinExistence type="predicted"/>
<dbReference type="Proteomes" id="UP000237883">
    <property type="component" value="Chromosome"/>
</dbReference>
<dbReference type="Gene3D" id="1.20.1280.290">
    <property type="match status" value="1"/>
</dbReference>
<name>A0A2S0L5F0_9FIRM</name>
<organism evidence="2 3">
    <name type="scientific">Mogibacterium diversum</name>
    <dbReference type="NCBI Taxonomy" id="114527"/>
    <lineage>
        <taxon>Bacteria</taxon>
        <taxon>Bacillati</taxon>
        <taxon>Bacillota</taxon>
        <taxon>Clostridia</taxon>
        <taxon>Peptostreptococcales</taxon>
        <taxon>Anaerovoracaceae</taxon>
        <taxon>Mogibacterium</taxon>
    </lineage>
</organism>
<dbReference type="OrthoDB" id="9794653at2"/>
<dbReference type="EMBL" id="CP027228">
    <property type="protein sequence ID" value="AVM48511.1"/>
    <property type="molecule type" value="Genomic_DNA"/>
</dbReference>
<dbReference type="Pfam" id="PF03083">
    <property type="entry name" value="MtN3_slv"/>
    <property type="match status" value="1"/>
</dbReference>
<accession>A0A2S0L5F0</accession>
<keyword evidence="1" id="KW-1133">Transmembrane helix</keyword>
<gene>
    <name evidence="2" type="ORF">C5Q96_06485</name>
</gene>
<dbReference type="AlphaFoldDB" id="A0A2S0L5F0"/>